<reference evidence="1 2" key="1">
    <citation type="journal article" date="2019" name="Sci. Rep.">
        <title>Orb-weaving spider Araneus ventricosus genome elucidates the spidroin gene catalogue.</title>
        <authorList>
            <person name="Kono N."/>
            <person name="Nakamura H."/>
            <person name="Ohtoshi R."/>
            <person name="Moran D.A.P."/>
            <person name="Shinohara A."/>
            <person name="Yoshida Y."/>
            <person name="Fujiwara M."/>
            <person name="Mori M."/>
            <person name="Tomita M."/>
            <person name="Arakawa K."/>
        </authorList>
    </citation>
    <scope>NUCLEOTIDE SEQUENCE [LARGE SCALE GENOMIC DNA]</scope>
</reference>
<sequence>MVWSDSESSFHSITSIDTKSPIAQETQEILLKSTYIKLGRIRAHVGYSGNEAADVLTKKFHAYPTNRQGAVLSPNSGDVDCSITEHGTLKLWKLQQDILMTLFKNTDDPLKMKQTSREKRKRKDS</sequence>
<dbReference type="Proteomes" id="UP000499080">
    <property type="component" value="Unassembled WGS sequence"/>
</dbReference>
<dbReference type="EMBL" id="BGPR01000199">
    <property type="protein sequence ID" value="GBM04142.1"/>
    <property type="molecule type" value="Genomic_DNA"/>
</dbReference>
<dbReference type="OrthoDB" id="6515318at2759"/>
<organism evidence="1 2">
    <name type="scientific">Araneus ventricosus</name>
    <name type="common">Orbweaver spider</name>
    <name type="synonym">Epeira ventricosa</name>
    <dbReference type="NCBI Taxonomy" id="182803"/>
    <lineage>
        <taxon>Eukaryota</taxon>
        <taxon>Metazoa</taxon>
        <taxon>Ecdysozoa</taxon>
        <taxon>Arthropoda</taxon>
        <taxon>Chelicerata</taxon>
        <taxon>Arachnida</taxon>
        <taxon>Araneae</taxon>
        <taxon>Araneomorphae</taxon>
        <taxon>Entelegynae</taxon>
        <taxon>Araneoidea</taxon>
        <taxon>Araneidae</taxon>
        <taxon>Araneus</taxon>
    </lineage>
</organism>
<evidence type="ECO:0000313" key="1">
    <source>
        <dbReference type="EMBL" id="GBM04142.1"/>
    </source>
</evidence>
<dbReference type="Gene3D" id="3.30.420.10">
    <property type="entry name" value="Ribonuclease H-like superfamily/Ribonuclease H"/>
    <property type="match status" value="1"/>
</dbReference>
<proteinExistence type="predicted"/>
<evidence type="ECO:0000313" key="2">
    <source>
        <dbReference type="Proteomes" id="UP000499080"/>
    </source>
</evidence>
<dbReference type="GO" id="GO:0003676">
    <property type="term" value="F:nucleic acid binding"/>
    <property type="evidence" value="ECO:0007669"/>
    <property type="project" value="InterPro"/>
</dbReference>
<dbReference type="AlphaFoldDB" id="A0A4Y2CIA1"/>
<protein>
    <submittedName>
        <fullName evidence="1">Uncharacterized protein</fullName>
    </submittedName>
</protein>
<gene>
    <name evidence="1" type="ORF">AVEN_115517_1</name>
</gene>
<accession>A0A4Y2CIA1</accession>
<dbReference type="InterPro" id="IPR036397">
    <property type="entry name" value="RNaseH_sf"/>
</dbReference>
<comment type="caution">
    <text evidence="1">The sequence shown here is derived from an EMBL/GenBank/DDBJ whole genome shotgun (WGS) entry which is preliminary data.</text>
</comment>
<name>A0A4Y2CIA1_ARAVE</name>
<keyword evidence="2" id="KW-1185">Reference proteome</keyword>